<keyword evidence="8 12" id="KW-0457">Lysine biosynthesis</keyword>
<comment type="subcellular location">
    <subcellularLocation>
        <location evidence="12">Cytoplasm</location>
    </subcellularLocation>
</comment>
<dbReference type="Gene3D" id="3.20.20.70">
    <property type="entry name" value="Aldolase class I"/>
    <property type="match status" value="1"/>
</dbReference>
<dbReference type="EMBL" id="LS483476">
    <property type="protein sequence ID" value="SQI60121.1"/>
    <property type="molecule type" value="Genomic_DNA"/>
</dbReference>
<evidence type="ECO:0000256" key="3">
    <source>
        <dbReference type="ARBA" id="ARBA00007592"/>
    </source>
</evidence>
<dbReference type="GO" id="GO:0005829">
    <property type="term" value="C:cytosol"/>
    <property type="evidence" value="ECO:0007669"/>
    <property type="project" value="TreeGrafter"/>
</dbReference>
<dbReference type="GO" id="GO:0019877">
    <property type="term" value="P:diaminopimelate biosynthetic process"/>
    <property type="evidence" value="ECO:0007669"/>
    <property type="project" value="UniProtKB-UniRule"/>
</dbReference>
<dbReference type="Proteomes" id="UP000249134">
    <property type="component" value="Chromosome 1"/>
</dbReference>
<feature type="site" description="Part of a proton relay during catalysis" evidence="12">
    <location>
        <position position="46"/>
    </location>
</feature>
<evidence type="ECO:0000256" key="9">
    <source>
        <dbReference type="ARBA" id="ARBA00023239"/>
    </source>
</evidence>
<feature type="binding site" evidence="12 15">
    <location>
        <position position="47"/>
    </location>
    <ligand>
        <name>pyruvate</name>
        <dbReference type="ChEBI" id="CHEBI:15361"/>
    </ligand>
</feature>
<sequence length="292" mass="31359">MVHFGRVSTAMVTPFDNKGNIDFPKTTKLVNHLINNGTDSLVVAGTTGESPTLSNEEKTALFRHVLKVVDGRVPVIAGTGSNNTYASIELTKQAEEIGVDGVMLVAPYYSKPNQTGLYEHFYSIAKETTLPVMVYNIPGRSAVNILPETMIKLAKVDNIVAAKEASGDLNAMAEIISQTDDDFMLYSGDDGLALPVMAIGGHGVVSVASHVIGPELQEMIRLFEQGDHQEAASLHRKLLPLIRGLFQAPSPTPVKTALQLSGLDVGSVRLPLVPLTEQERSDLSALIESIKS</sequence>
<comment type="caution">
    <text evidence="12">Was originally thought to be a dihydrodipicolinate synthase (DHDPS), catalyzing the condensation of (S)-aspartate-beta-semialdehyde [(S)-ASA] and pyruvate to dihydrodipicolinate (DHDP). However, it was shown in E.coli that the product of the enzymatic reaction is not dihydrodipicolinate but in fact (4S)-4-hydroxy-2,3,4,5-tetrahydro-(2S)-dipicolinic acid (HTPA), and that the consecutive dehydration reaction leading to DHDP is not spontaneous but catalyzed by DapB.</text>
</comment>
<comment type="function">
    <text evidence="1 12">Catalyzes the condensation of (S)-aspartate-beta-semialdehyde [(S)-ASA] and pyruvate to 4-hydroxy-tetrahydrodipicolinate (HTPA).</text>
</comment>
<dbReference type="EC" id="4.3.3.7" evidence="4 12"/>
<dbReference type="PRINTS" id="PR00146">
    <property type="entry name" value="DHPICSNTHASE"/>
</dbReference>
<dbReference type="HAMAP" id="MF_00418">
    <property type="entry name" value="DapA"/>
    <property type="match status" value="1"/>
</dbReference>
<feature type="active site" description="Proton donor/acceptor" evidence="12 14">
    <location>
        <position position="135"/>
    </location>
</feature>
<dbReference type="GO" id="GO:0009089">
    <property type="term" value="P:lysine biosynthetic process via diaminopimelate"/>
    <property type="evidence" value="ECO:0007669"/>
    <property type="project" value="UniProtKB-UniRule"/>
</dbReference>
<dbReference type="SUPFAM" id="SSF51569">
    <property type="entry name" value="Aldolase"/>
    <property type="match status" value="1"/>
</dbReference>
<evidence type="ECO:0000256" key="2">
    <source>
        <dbReference type="ARBA" id="ARBA00005120"/>
    </source>
</evidence>
<protein>
    <recommendedName>
        <fullName evidence="4 12">4-hydroxy-tetrahydrodipicolinate synthase</fullName>
        <shortName evidence="12">HTPA synthase</shortName>
        <ecNumber evidence="4 12">4.3.3.7</ecNumber>
    </recommendedName>
</protein>
<evidence type="ECO:0000256" key="5">
    <source>
        <dbReference type="ARBA" id="ARBA00022490"/>
    </source>
</evidence>
<organism evidence="16 17">
    <name type="scientific">Lederbergia lenta</name>
    <name type="common">Bacillus lentus</name>
    <dbReference type="NCBI Taxonomy" id="1467"/>
    <lineage>
        <taxon>Bacteria</taxon>
        <taxon>Bacillati</taxon>
        <taxon>Bacillota</taxon>
        <taxon>Bacilli</taxon>
        <taxon>Bacillales</taxon>
        <taxon>Bacillaceae</taxon>
        <taxon>Lederbergia</taxon>
    </lineage>
</organism>
<comment type="catalytic activity">
    <reaction evidence="11 12">
        <text>L-aspartate 4-semialdehyde + pyruvate = (2S,4S)-4-hydroxy-2,3,4,5-tetrahydrodipicolinate + H2O + H(+)</text>
        <dbReference type="Rhea" id="RHEA:34171"/>
        <dbReference type="ChEBI" id="CHEBI:15361"/>
        <dbReference type="ChEBI" id="CHEBI:15377"/>
        <dbReference type="ChEBI" id="CHEBI:15378"/>
        <dbReference type="ChEBI" id="CHEBI:67139"/>
        <dbReference type="ChEBI" id="CHEBI:537519"/>
        <dbReference type="EC" id="4.3.3.7"/>
    </reaction>
</comment>
<evidence type="ECO:0000256" key="10">
    <source>
        <dbReference type="ARBA" id="ARBA00023270"/>
    </source>
</evidence>
<evidence type="ECO:0000313" key="17">
    <source>
        <dbReference type="Proteomes" id="UP000249134"/>
    </source>
</evidence>
<dbReference type="KEGG" id="blen:NCTC4824_02612"/>
<dbReference type="UniPathway" id="UPA00034">
    <property type="reaction ID" value="UER00017"/>
</dbReference>
<evidence type="ECO:0000256" key="6">
    <source>
        <dbReference type="ARBA" id="ARBA00022605"/>
    </source>
</evidence>
<dbReference type="PROSITE" id="PS00665">
    <property type="entry name" value="DHDPS_1"/>
    <property type="match status" value="1"/>
</dbReference>
<dbReference type="RefSeq" id="WP_066139517.1">
    <property type="nucleotide sequence ID" value="NZ_CBCSGM010000001.1"/>
</dbReference>
<evidence type="ECO:0000256" key="13">
    <source>
        <dbReference type="PIRNR" id="PIRNR001365"/>
    </source>
</evidence>
<evidence type="ECO:0000256" key="11">
    <source>
        <dbReference type="ARBA" id="ARBA00047836"/>
    </source>
</evidence>
<name>A0A2X4WAF2_LEDLE</name>
<evidence type="ECO:0000256" key="8">
    <source>
        <dbReference type="ARBA" id="ARBA00023154"/>
    </source>
</evidence>
<dbReference type="PIRSF" id="PIRSF001365">
    <property type="entry name" value="DHDPS"/>
    <property type="match status" value="1"/>
</dbReference>
<dbReference type="SMART" id="SM01130">
    <property type="entry name" value="DHDPS"/>
    <property type="match status" value="1"/>
</dbReference>
<proteinExistence type="inferred from homology"/>
<dbReference type="InterPro" id="IPR013785">
    <property type="entry name" value="Aldolase_TIM"/>
</dbReference>
<dbReference type="PANTHER" id="PTHR12128">
    <property type="entry name" value="DIHYDRODIPICOLINATE SYNTHASE"/>
    <property type="match status" value="1"/>
</dbReference>
<keyword evidence="5 12" id="KW-0963">Cytoplasm</keyword>
<evidence type="ECO:0000256" key="12">
    <source>
        <dbReference type="HAMAP-Rule" id="MF_00418"/>
    </source>
</evidence>
<evidence type="ECO:0000256" key="7">
    <source>
        <dbReference type="ARBA" id="ARBA00022915"/>
    </source>
</evidence>
<keyword evidence="9 12" id="KW-0456">Lyase</keyword>
<evidence type="ECO:0000256" key="1">
    <source>
        <dbReference type="ARBA" id="ARBA00003294"/>
    </source>
</evidence>
<dbReference type="NCBIfam" id="TIGR00674">
    <property type="entry name" value="dapA"/>
    <property type="match status" value="1"/>
</dbReference>
<dbReference type="STRING" id="1348624.GCA_001591545_01661"/>
<evidence type="ECO:0000256" key="14">
    <source>
        <dbReference type="PIRSR" id="PIRSR001365-1"/>
    </source>
</evidence>
<dbReference type="InterPro" id="IPR005263">
    <property type="entry name" value="DapA"/>
</dbReference>
<gene>
    <name evidence="12 16" type="primary">dapA</name>
    <name evidence="16" type="ORF">NCTC4824_02612</name>
</gene>
<dbReference type="InterPro" id="IPR002220">
    <property type="entry name" value="DapA-like"/>
</dbReference>
<dbReference type="GO" id="GO:0008840">
    <property type="term" value="F:4-hydroxy-tetrahydrodipicolinate synthase activity"/>
    <property type="evidence" value="ECO:0007669"/>
    <property type="project" value="UniProtKB-UniRule"/>
</dbReference>
<comment type="subunit">
    <text evidence="12">Homotetramer; dimer of dimers.</text>
</comment>
<accession>A0A2X4WAF2</accession>
<feature type="active site" description="Schiff-base intermediate with substrate" evidence="12 14">
    <location>
        <position position="163"/>
    </location>
</feature>
<dbReference type="InterPro" id="IPR020624">
    <property type="entry name" value="Schiff_base-form_aldolases_CS"/>
</dbReference>
<keyword evidence="7 12" id="KW-0220">Diaminopimelate biosynthesis</keyword>
<dbReference type="CDD" id="cd00950">
    <property type="entry name" value="DHDPS"/>
    <property type="match status" value="1"/>
</dbReference>
<dbReference type="PANTHER" id="PTHR12128:SF66">
    <property type="entry name" value="4-HYDROXY-2-OXOGLUTARATE ALDOLASE, MITOCHONDRIAL"/>
    <property type="match status" value="1"/>
</dbReference>
<keyword evidence="10 12" id="KW-0704">Schiff base</keyword>
<dbReference type="Pfam" id="PF00701">
    <property type="entry name" value="DHDPS"/>
    <property type="match status" value="1"/>
</dbReference>
<evidence type="ECO:0000313" key="16">
    <source>
        <dbReference type="EMBL" id="SQI60121.1"/>
    </source>
</evidence>
<comment type="similarity">
    <text evidence="3 12 13">Belongs to the DapA family.</text>
</comment>
<reference evidence="16 17" key="1">
    <citation type="submission" date="2018-06" db="EMBL/GenBank/DDBJ databases">
        <authorList>
            <consortium name="Pathogen Informatics"/>
            <person name="Doyle S."/>
        </authorList>
    </citation>
    <scope>NUCLEOTIDE SEQUENCE [LARGE SCALE GENOMIC DNA]</scope>
    <source>
        <strain evidence="16 17">NCTC4824</strain>
    </source>
</reference>
<evidence type="ECO:0000256" key="15">
    <source>
        <dbReference type="PIRSR" id="PIRSR001365-2"/>
    </source>
</evidence>
<comment type="pathway">
    <text evidence="2 12">Amino-acid biosynthesis; L-lysine biosynthesis via DAP pathway; (S)-tetrahydrodipicolinate from L-aspartate: step 3/4.</text>
</comment>
<keyword evidence="17" id="KW-1185">Reference proteome</keyword>
<feature type="site" description="Part of a proton relay during catalysis" evidence="12">
    <location>
        <position position="109"/>
    </location>
</feature>
<keyword evidence="6 12" id="KW-0028">Amino-acid biosynthesis</keyword>
<feature type="binding site" evidence="12 15">
    <location>
        <position position="205"/>
    </location>
    <ligand>
        <name>pyruvate</name>
        <dbReference type="ChEBI" id="CHEBI:15361"/>
    </ligand>
</feature>
<evidence type="ECO:0000256" key="4">
    <source>
        <dbReference type="ARBA" id="ARBA00012086"/>
    </source>
</evidence>
<dbReference type="AlphaFoldDB" id="A0A2X4WAF2"/>